<dbReference type="Gene3D" id="3.40.50.720">
    <property type="entry name" value="NAD(P)-binding Rossmann-like Domain"/>
    <property type="match status" value="1"/>
</dbReference>
<dbReference type="GO" id="GO:0016616">
    <property type="term" value="F:oxidoreductase activity, acting on the CH-OH group of donors, NAD or NADP as acceptor"/>
    <property type="evidence" value="ECO:0007669"/>
    <property type="project" value="TreeGrafter"/>
</dbReference>
<dbReference type="PRINTS" id="PR00081">
    <property type="entry name" value="GDHRDH"/>
</dbReference>
<dbReference type="STRING" id="546874.SAMN04488544_0355"/>
<dbReference type="PANTHER" id="PTHR45458">
    <property type="entry name" value="SHORT-CHAIN DEHYDROGENASE/REDUCTASE SDR"/>
    <property type="match status" value="1"/>
</dbReference>
<dbReference type="SUPFAM" id="SSF51735">
    <property type="entry name" value="NAD(P)-binding Rossmann-fold domains"/>
    <property type="match status" value="1"/>
</dbReference>
<evidence type="ECO:0000313" key="2">
    <source>
        <dbReference type="Proteomes" id="UP000198825"/>
    </source>
</evidence>
<evidence type="ECO:0000313" key="1">
    <source>
        <dbReference type="EMBL" id="SDU81254.1"/>
    </source>
</evidence>
<dbReference type="PANTHER" id="PTHR45458:SF1">
    <property type="entry name" value="SHORT CHAIN DEHYDROGENASE"/>
    <property type="match status" value="1"/>
</dbReference>
<gene>
    <name evidence="1" type="ORF">SAMN04488544_0355</name>
</gene>
<keyword evidence="2" id="KW-1185">Reference proteome</keyword>
<dbReference type="OrthoDB" id="9785826at2"/>
<dbReference type="EMBL" id="LT629799">
    <property type="protein sequence ID" value="SDU81254.1"/>
    <property type="molecule type" value="Genomic_DNA"/>
</dbReference>
<dbReference type="AlphaFoldDB" id="A0A1H2LKC7"/>
<dbReference type="InterPro" id="IPR002347">
    <property type="entry name" value="SDR_fam"/>
</dbReference>
<accession>A0A1H2LKC7</accession>
<protein>
    <submittedName>
        <fullName evidence="1">NAD(P)-dependent dehydrogenase, short-chain alcohol dehydrogenase family</fullName>
    </submittedName>
</protein>
<reference evidence="2" key="1">
    <citation type="submission" date="2016-10" db="EMBL/GenBank/DDBJ databases">
        <authorList>
            <person name="Varghese N."/>
            <person name="Submissions S."/>
        </authorList>
    </citation>
    <scope>NUCLEOTIDE SEQUENCE [LARGE SCALE GENOMIC DNA]</scope>
    <source>
        <strain evidence="2">DSM 21743</strain>
    </source>
</reference>
<dbReference type="InterPro" id="IPR052184">
    <property type="entry name" value="SDR_enzymes"/>
</dbReference>
<dbReference type="Proteomes" id="UP000198825">
    <property type="component" value="Chromosome I"/>
</dbReference>
<dbReference type="InterPro" id="IPR036291">
    <property type="entry name" value="NAD(P)-bd_dom_sf"/>
</dbReference>
<organism evidence="1 2">
    <name type="scientific">Microlunatus sagamiharensis</name>
    <dbReference type="NCBI Taxonomy" id="546874"/>
    <lineage>
        <taxon>Bacteria</taxon>
        <taxon>Bacillati</taxon>
        <taxon>Actinomycetota</taxon>
        <taxon>Actinomycetes</taxon>
        <taxon>Propionibacteriales</taxon>
        <taxon>Propionibacteriaceae</taxon>
        <taxon>Microlunatus</taxon>
    </lineage>
</organism>
<dbReference type="Pfam" id="PF00106">
    <property type="entry name" value="adh_short"/>
    <property type="match status" value="1"/>
</dbReference>
<dbReference type="RefSeq" id="WP_091072838.1">
    <property type="nucleotide sequence ID" value="NZ_LT629799.1"/>
</dbReference>
<proteinExistence type="predicted"/>
<sequence>MTDHRPTALVLGASRTIGLAVVEELVHRGWDVVGTVRRPGRTALHDLADRSAGRVEVETADLTDRGSLVALRRRLDGRPLDLVLVNGAITQGDVPGSDVTPESFTEVMLTNAWGPMVAVGVLGDLVAESGTVAVMSSSQGSIALNSNGGHDVYRASKSALNQLMRSHVARHADDPRTFLLLNPGHIQTDLGGPGAPLTIEEAVPDVVGTLVSVAGRGGLHFLDRFGQTVPW</sequence>
<name>A0A1H2LKC7_9ACTN</name>